<keyword evidence="7" id="KW-1185">Reference proteome</keyword>
<dbReference type="PRINTS" id="PR00039">
    <property type="entry name" value="HTHLYSR"/>
</dbReference>
<dbReference type="FunFam" id="1.10.10.10:FF:000001">
    <property type="entry name" value="LysR family transcriptional regulator"/>
    <property type="match status" value="1"/>
</dbReference>
<dbReference type="EMBL" id="JAECZC010000074">
    <property type="protein sequence ID" value="MBH8565850.1"/>
    <property type="molecule type" value="Genomic_DNA"/>
</dbReference>
<evidence type="ECO:0000256" key="4">
    <source>
        <dbReference type="ARBA" id="ARBA00023163"/>
    </source>
</evidence>
<dbReference type="InterPro" id="IPR005119">
    <property type="entry name" value="LysR_subst-bd"/>
</dbReference>
<dbReference type="Pfam" id="PF00126">
    <property type="entry name" value="HTH_1"/>
    <property type="match status" value="1"/>
</dbReference>
<dbReference type="GO" id="GO:0003700">
    <property type="term" value="F:DNA-binding transcription factor activity"/>
    <property type="evidence" value="ECO:0007669"/>
    <property type="project" value="InterPro"/>
</dbReference>
<comment type="caution">
    <text evidence="6">The sequence shown here is derived from an EMBL/GenBank/DDBJ whole genome shotgun (WGS) entry which is preliminary data.</text>
</comment>
<keyword evidence="2" id="KW-0805">Transcription regulation</keyword>
<evidence type="ECO:0000256" key="3">
    <source>
        <dbReference type="ARBA" id="ARBA00023125"/>
    </source>
</evidence>
<proteinExistence type="inferred from homology"/>
<keyword evidence="4" id="KW-0804">Transcription</keyword>
<evidence type="ECO:0000259" key="5">
    <source>
        <dbReference type="PROSITE" id="PS50931"/>
    </source>
</evidence>
<dbReference type="SUPFAM" id="SSF53850">
    <property type="entry name" value="Periplasmic binding protein-like II"/>
    <property type="match status" value="1"/>
</dbReference>
<keyword evidence="3" id="KW-0238">DNA-binding</keyword>
<dbReference type="Proteomes" id="UP000632766">
    <property type="component" value="Unassembled WGS sequence"/>
</dbReference>
<dbReference type="PANTHER" id="PTHR30126">
    <property type="entry name" value="HTH-TYPE TRANSCRIPTIONAL REGULATOR"/>
    <property type="match status" value="1"/>
</dbReference>
<dbReference type="RefSeq" id="WP_198127634.1">
    <property type="nucleotide sequence ID" value="NZ_JAECZC010000074.1"/>
</dbReference>
<feature type="domain" description="HTH lysR-type" evidence="5">
    <location>
        <begin position="4"/>
        <end position="61"/>
    </location>
</feature>
<evidence type="ECO:0000256" key="1">
    <source>
        <dbReference type="ARBA" id="ARBA00009437"/>
    </source>
</evidence>
<comment type="similarity">
    <text evidence="1">Belongs to the LysR transcriptional regulatory family.</text>
</comment>
<evidence type="ECO:0000313" key="7">
    <source>
        <dbReference type="Proteomes" id="UP000632766"/>
    </source>
</evidence>
<sequence length="318" mass="35447">MAGMTLEQLKIFIAVAEHLHFTRAAEELYITQPAVSAAIHNLEQEYGVKLFHRIGRHIEIAEAGKLLQVEARKILDQVALTERGLRELNNLQRGELKLGSSLTIGNYWLPSKISEFKSKYPGIQINCTLANAETICVGTAMGQFDLGLVEGDVKPALQSTLEYEIVGSDRLQIVVGKSHPWFERKEIELSELTKTPWVMRVPESGTQQRFEEALQNWGINLSELNVILVFNSGEMAKAAIENGEGATGISELMVKKEIQLGTLRAIKVIDNRNGSGAIAEIVRPFFKLKHRQRFQTALSTAFEQMLISCANGSNHHNQ</sequence>
<dbReference type="PROSITE" id="PS50931">
    <property type="entry name" value="HTH_LYSR"/>
    <property type="match status" value="1"/>
</dbReference>
<dbReference type="PANTHER" id="PTHR30126:SF39">
    <property type="entry name" value="HTH-TYPE TRANSCRIPTIONAL REGULATOR CYSL"/>
    <property type="match status" value="1"/>
</dbReference>
<dbReference type="SUPFAM" id="SSF46785">
    <property type="entry name" value="Winged helix' DNA-binding domain"/>
    <property type="match status" value="1"/>
</dbReference>
<reference evidence="6 7" key="1">
    <citation type="journal article" date="2021" name="Int. J. Syst. Evol. Microbiol.">
        <title>Amazonocrinis nigriterrae gen. nov., sp. nov., Atlanticothrix silvestris gen. nov., sp. nov. and Dendronalium phyllosphericum gen. nov., sp. nov., nostocacean cyanobacteria from Brazilian environments.</title>
        <authorList>
            <person name="Alvarenga D.O."/>
            <person name="Andreote A.P.D."/>
            <person name="Branco L.H.Z."/>
            <person name="Delbaje E."/>
            <person name="Cruz R.B."/>
            <person name="Varani A.M."/>
            <person name="Fiore M.F."/>
        </authorList>
    </citation>
    <scope>NUCLEOTIDE SEQUENCE [LARGE SCALE GENOMIC DNA]</scope>
    <source>
        <strain evidence="6 7">CENA67</strain>
    </source>
</reference>
<evidence type="ECO:0000256" key="2">
    <source>
        <dbReference type="ARBA" id="ARBA00023015"/>
    </source>
</evidence>
<organism evidence="6 7">
    <name type="scientific">Amazonocrinis nigriterrae CENA67</name>
    <dbReference type="NCBI Taxonomy" id="2794033"/>
    <lineage>
        <taxon>Bacteria</taxon>
        <taxon>Bacillati</taxon>
        <taxon>Cyanobacteriota</taxon>
        <taxon>Cyanophyceae</taxon>
        <taxon>Nostocales</taxon>
        <taxon>Nostocaceae</taxon>
        <taxon>Amazonocrinis</taxon>
        <taxon>Amazonocrinis nigriterrae</taxon>
    </lineage>
</organism>
<dbReference type="InterPro" id="IPR036390">
    <property type="entry name" value="WH_DNA-bd_sf"/>
</dbReference>
<dbReference type="Gene3D" id="1.10.10.10">
    <property type="entry name" value="Winged helix-like DNA-binding domain superfamily/Winged helix DNA-binding domain"/>
    <property type="match status" value="1"/>
</dbReference>
<dbReference type="InterPro" id="IPR036388">
    <property type="entry name" value="WH-like_DNA-bd_sf"/>
</dbReference>
<name>A0A8J7HYB2_9NOST</name>
<protein>
    <submittedName>
        <fullName evidence="6">LysR family transcriptional regulator</fullName>
    </submittedName>
</protein>
<dbReference type="InterPro" id="IPR000847">
    <property type="entry name" value="LysR_HTH_N"/>
</dbReference>
<dbReference type="Pfam" id="PF03466">
    <property type="entry name" value="LysR_substrate"/>
    <property type="match status" value="1"/>
</dbReference>
<dbReference type="AlphaFoldDB" id="A0A8J7HYB2"/>
<dbReference type="GO" id="GO:0000976">
    <property type="term" value="F:transcription cis-regulatory region binding"/>
    <property type="evidence" value="ECO:0007669"/>
    <property type="project" value="TreeGrafter"/>
</dbReference>
<gene>
    <name evidence="6" type="ORF">I8748_27405</name>
</gene>
<accession>A0A8J7HYB2</accession>
<evidence type="ECO:0000313" key="6">
    <source>
        <dbReference type="EMBL" id="MBH8565850.1"/>
    </source>
</evidence>
<dbReference type="Gene3D" id="3.40.190.290">
    <property type="match status" value="1"/>
</dbReference>